<dbReference type="Pfam" id="PF19239">
    <property type="entry name" value="GIY_YIG_domain"/>
    <property type="match status" value="1"/>
</dbReference>
<organism evidence="1 2">
    <name type="scientific">Castilleja foliolosa</name>
    <dbReference type="NCBI Taxonomy" id="1961234"/>
    <lineage>
        <taxon>Eukaryota</taxon>
        <taxon>Viridiplantae</taxon>
        <taxon>Streptophyta</taxon>
        <taxon>Embryophyta</taxon>
        <taxon>Tracheophyta</taxon>
        <taxon>Spermatophyta</taxon>
        <taxon>Magnoliopsida</taxon>
        <taxon>eudicotyledons</taxon>
        <taxon>Gunneridae</taxon>
        <taxon>Pentapetalae</taxon>
        <taxon>asterids</taxon>
        <taxon>lamiids</taxon>
        <taxon>Lamiales</taxon>
        <taxon>Orobanchaceae</taxon>
        <taxon>Pedicularideae</taxon>
        <taxon>Castillejinae</taxon>
        <taxon>Castilleja</taxon>
    </lineage>
</organism>
<dbReference type="EMBL" id="JAVIJP010000015">
    <property type="protein sequence ID" value="KAL3644340.1"/>
    <property type="molecule type" value="Genomic_DNA"/>
</dbReference>
<gene>
    <name evidence="1" type="ORF">CASFOL_012272</name>
</gene>
<dbReference type="PANTHER" id="PTHR35133:SF1">
    <property type="entry name" value="PROTEIN EFFECTOR OF TRANSCRIPTION 2-RELATED"/>
    <property type="match status" value="1"/>
</dbReference>
<dbReference type="AlphaFoldDB" id="A0ABD3DPV9"/>
<dbReference type="CDD" id="cd00719">
    <property type="entry name" value="GIY-YIG_SF"/>
    <property type="match status" value="1"/>
</dbReference>
<evidence type="ECO:0000313" key="2">
    <source>
        <dbReference type="Proteomes" id="UP001632038"/>
    </source>
</evidence>
<evidence type="ECO:0000313" key="1">
    <source>
        <dbReference type="EMBL" id="KAL3644340.1"/>
    </source>
</evidence>
<reference evidence="2" key="1">
    <citation type="journal article" date="2024" name="IScience">
        <title>Strigolactones Initiate the Formation of Haustorium-like Structures in Castilleja.</title>
        <authorList>
            <person name="Buerger M."/>
            <person name="Peterson D."/>
            <person name="Chory J."/>
        </authorList>
    </citation>
    <scope>NUCLEOTIDE SEQUENCE [LARGE SCALE GENOMIC DNA]</scope>
</reference>
<proteinExistence type="predicted"/>
<keyword evidence="2" id="KW-1185">Reference proteome</keyword>
<protein>
    <recommendedName>
        <fullName evidence="3">GIY-YIG homing endonuclease</fullName>
    </recommendedName>
</protein>
<evidence type="ECO:0008006" key="3">
    <source>
        <dbReference type="Google" id="ProtNLM"/>
    </source>
</evidence>
<accession>A0ABD3DPV9</accession>
<dbReference type="PANTHER" id="PTHR35133">
    <property type="entry name" value="PROTEIN EFFECTOR OF TRANSCRIPTION 2-RELATED"/>
    <property type="match status" value="1"/>
</dbReference>
<sequence>MGVPSSATTGERLRREDFRRTKHDSAFSHWKILIGPFDWESYSVAKGAERYRTQNLPKLISCPGVYELGIAASRPHSRRETRKYDSTFVVPVYIGQADNLRTRLQQYGRDGNHLENGCSNNKLIDCESVLSHKGPRLFTDIFSKGLPIVYRCAPMKSKKDAVITERQLLDKFDYAWNKGSNGARRQDDIFTKLDHLAKQSQLSLLAKKFLFANWKQVGVKIKTCEPGSPKNDNESNSSNKDTNITTFSRIFKIKRLQPTQVQQYGSRDICGVAIGRGIVCTTPPIEGRKRCNVHKGMRVNGYVSKLSTESKVVPPAVAVVSEQNVVDFQDHHLFAPACGFIMENGCACELKPVPRNKRCLMHKGRRIGKSQALQFQVFIN</sequence>
<dbReference type="Proteomes" id="UP001632038">
    <property type="component" value="Unassembled WGS sequence"/>
</dbReference>
<comment type="caution">
    <text evidence="1">The sequence shown here is derived from an EMBL/GenBank/DDBJ whole genome shotgun (WGS) entry which is preliminary data.</text>
</comment>
<name>A0ABD3DPV9_9LAMI</name>
<dbReference type="InterPro" id="IPR038909">
    <property type="entry name" value="Effector_transcript"/>
</dbReference>